<dbReference type="GO" id="GO:0005737">
    <property type="term" value="C:cytoplasm"/>
    <property type="evidence" value="ECO:0007669"/>
    <property type="project" value="TreeGrafter"/>
</dbReference>
<evidence type="ECO:0000256" key="4">
    <source>
        <dbReference type="ARBA" id="ARBA00022741"/>
    </source>
</evidence>
<dbReference type="GO" id="GO:0005524">
    <property type="term" value="F:ATP binding"/>
    <property type="evidence" value="ECO:0007669"/>
    <property type="project" value="UniProtKB-KW"/>
</dbReference>
<dbReference type="EMBL" id="CAAALY010109001">
    <property type="protein sequence ID" value="VEL30054.1"/>
    <property type="molecule type" value="Genomic_DNA"/>
</dbReference>
<evidence type="ECO:0000256" key="5">
    <source>
        <dbReference type="ARBA" id="ARBA00022777"/>
    </source>
</evidence>
<dbReference type="AlphaFoldDB" id="A0A448X7I6"/>
<dbReference type="GO" id="GO:0004674">
    <property type="term" value="F:protein serine/threonine kinase activity"/>
    <property type="evidence" value="ECO:0007669"/>
    <property type="project" value="UniProtKB-KW"/>
</dbReference>
<keyword evidence="9" id="KW-1185">Reference proteome</keyword>
<evidence type="ECO:0000313" key="8">
    <source>
        <dbReference type="EMBL" id="VEL30054.1"/>
    </source>
</evidence>
<evidence type="ECO:0000313" key="9">
    <source>
        <dbReference type="Proteomes" id="UP000784294"/>
    </source>
</evidence>
<evidence type="ECO:0000259" key="7">
    <source>
        <dbReference type="PROSITE" id="PS50011"/>
    </source>
</evidence>
<sequence length="142" mass="16729">MARVFQKDKERLYSHQVATRWYRAPELLYGARKYTHSVDLWAIGCIFGELLNCSPLFPGENDIEQLWFVIRVLGTPNEETWPEMKELPDYNKIGFSYCKSLPFDEILQDASNEAIDLIKRFLVYPPDQRIPVFQFNMTDNDT</sequence>
<evidence type="ECO:0000256" key="3">
    <source>
        <dbReference type="ARBA" id="ARBA00022679"/>
    </source>
</evidence>
<keyword evidence="4" id="KW-0547">Nucleotide-binding</keyword>
<dbReference type="PANTHER" id="PTHR24057:SF0">
    <property type="entry name" value="PROTEIN KINASE SHAGGY-RELATED"/>
    <property type="match status" value="1"/>
</dbReference>
<comment type="similarity">
    <text evidence="1">Belongs to the protein kinase superfamily. CMGC Ser/Thr protein kinase family. GSK-3 subfamily.</text>
</comment>
<dbReference type="PANTHER" id="PTHR24057">
    <property type="entry name" value="GLYCOGEN SYNTHASE KINASE-3 ALPHA"/>
    <property type="match status" value="1"/>
</dbReference>
<dbReference type="OrthoDB" id="63265at2759"/>
<comment type="caution">
    <text evidence="8">The sequence shown here is derived from an EMBL/GenBank/DDBJ whole genome shotgun (WGS) entry which is preliminary data.</text>
</comment>
<dbReference type="GO" id="GO:0007165">
    <property type="term" value="P:signal transduction"/>
    <property type="evidence" value="ECO:0007669"/>
    <property type="project" value="TreeGrafter"/>
</dbReference>
<gene>
    <name evidence="8" type="ORF">PXEA_LOCUS23494</name>
</gene>
<dbReference type="SUPFAM" id="SSF56112">
    <property type="entry name" value="Protein kinase-like (PK-like)"/>
    <property type="match status" value="1"/>
</dbReference>
<dbReference type="GO" id="GO:0030154">
    <property type="term" value="P:cell differentiation"/>
    <property type="evidence" value="ECO:0007669"/>
    <property type="project" value="TreeGrafter"/>
</dbReference>
<keyword evidence="6" id="KW-0067">ATP-binding</keyword>
<keyword evidence="3" id="KW-0808">Transferase</keyword>
<dbReference type="InterPro" id="IPR000719">
    <property type="entry name" value="Prot_kinase_dom"/>
</dbReference>
<dbReference type="PROSITE" id="PS50011">
    <property type="entry name" value="PROTEIN_KINASE_DOM"/>
    <property type="match status" value="1"/>
</dbReference>
<reference evidence="8" key="1">
    <citation type="submission" date="2018-11" db="EMBL/GenBank/DDBJ databases">
        <authorList>
            <consortium name="Pathogen Informatics"/>
        </authorList>
    </citation>
    <scope>NUCLEOTIDE SEQUENCE</scope>
</reference>
<keyword evidence="5" id="KW-0418">Kinase</keyword>
<dbReference type="GO" id="GO:0005634">
    <property type="term" value="C:nucleus"/>
    <property type="evidence" value="ECO:0007669"/>
    <property type="project" value="TreeGrafter"/>
</dbReference>
<name>A0A448X7I6_9PLAT</name>
<proteinExistence type="inferred from homology"/>
<dbReference type="Pfam" id="PF00069">
    <property type="entry name" value="Pkinase"/>
    <property type="match status" value="1"/>
</dbReference>
<feature type="domain" description="Protein kinase" evidence="7">
    <location>
        <begin position="1"/>
        <end position="142"/>
    </location>
</feature>
<dbReference type="InterPro" id="IPR011009">
    <property type="entry name" value="Kinase-like_dom_sf"/>
</dbReference>
<dbReference type="InterPro" id="IPR050591">
    <property type="entry name" value="GSK-3"/>
</dbReference>
<dbReference type="Gene3D" id="1.10.510.10">
    <property type="entry name" value="Transferase(Phosphotransferase) domain 1"/>
    <property type="match status" value="1"/>
</dbReference>
<evidence type="ECO:0000256" key="6">
    <source>
        <dbReference type="ARBA" id="ARBA00022840"/>
    </source>
</evidence>
<dbReference type="Proteomes" id="UP000784294">
    <property type="component" value="Unassembled WGS sequence"/>
</dbReference>
<evidence type="ECO:0000256" key="2">
    <source>
        <dbReference type="ARBA" id="ARBA00022527"/>
    </source>
</evidence>
<organism evidence="8 9">
    <name type="scientific">Protopolystoma xenopodis</name>
    <dbReference type="NCBI Taxonomy" id="117903"/>
    <lineage>
        <taxon>Eukaryota</taxon>
        <taxon>Metazoa</taxon>
        <taxon>Spiralia</taxon>
        <taxon>Lophotrochozoa</taxon>
        <taxon>Platyhelminthes</taxon>
        <taxon>Monogenea</taxon>
        <taxon>Polyopisthocotylea</taxon>
        <taxon>Polystomatidea</taxon>
        <taxon>Polystomatidae</taxon>
        <taxon>Protopolystoma</taxon>
    </lineage>
</organism>
<keyword evidence="2" id="KW-0723">Serine/threonine-protein kinase</keyword>
<accession>A0A448X7I6</accession>
<evidence type="ECO:0000256" key="1">
    <source>
        <dbReference type="ARBA" id="ARBA00005527"/>
    </source>
</evidence>
<protein>
    <recommendedName>
        <fullName evidence="7">Protein kinase domain-containing protein</fullName>
    </recommendedName>
</protein>